<dbReference type="Pfam" id="PF00665">
    <property type="entry name" value="rve"/>
    <property type="match status" value="1"/>
</dbReference>
<dbReference type="NCBIfam" id="NF033516">
    <property type="entry name" value="transpos_IS3"/>
    <property type="match status" value="1"/>
</dbReference>
<evidence type="ECO:0000256" key="2">
    <source>
        <dbReference type="SAM" id="Coils"/>
    </source>
</evidence>
<evidence type="ECO:0000313" key="4">
    <source>
        <dbReference type="EMBL" id="QPG56885.2"/>
    </source>
</evidence>
<dbReference type="Pfam" id="PF13276">
    <property type="entry name" value="HTH_21"/>
    <property type="match status" value="1"/>
</dbReference>
<dbReference type="EMBL" id="CP045503">
    <property type="protein sequence ID" value="QPG56885.2"/>
    <property type="molecule type" value="Genomic_DNA"/>
</dbReference>
<dbReference type="InterPro" id="IPR050900">
    <property type="entry name" value="Transposase_IS3/IS150/IS904"/>
</dbReference>
<dbReference type="SUPFAM" id="SSF53098">
    <property type="entry name" value="Ribonuclease H-like"/>
    <property type="match status" value="1"/>
</dbReference>
<organism evidence="5 6">
    <name type="scientific">Shewanella eurypsychrophilus</name>
    <dbReference type="NCBI Taxonomy" id="2593656"/>
    <lineage>
        <taxon>Bacteria</taxon>
        <taxon>Pseudomonadati</taxon>
        <taxon>Pseudomonadota</taxon>
        <taxon>Gammaproteobacteria</taxon>
        <taxon>Alteromonadales</taxon>
        <taxon>Shewanellaceae</taxon>
        <taxon>Shewanella</taxon>
    </lineage>
</organism>
<dbReference type="InterPro" id="IPR001584">
    <property type="entry name" value="Integrase_cat-core"/>
</dbReference>
<dbReference type="Pfam" id="PF13333">
    <property type="entry name" value="rve_2"/>
    <property type="match status" value="1"/>
</dbReference>
<dbReference type="SUPFAM" id="SSF46689">
    <property type="entry name" value="Homeodomain-like"/>
    <property type="match status" value="1"/>
</dbReference>
<dbReference type="Proteomes" id="UP000316416">
    <property type="component" value="Chromosome"/>
</dbReference>
<gene>
    <name evidence="4" type="ORF">FM038_005145</name>
    <name evidence="5" type="ORF">FM038_006465</name>
</gene>
<name>A0A8F5XR66_9GAMM</name>
<dbReference type="PANTHER" id="PTHR46889">
    <property type="entry name" value="TRANSPOSASE INSF FOR INSERTION SEQUENCE IS3B-RELATED"/>
    <property type="match status" value="1"/>
</dbReference>
<feature type="coiled-coil region" evidence="2">
    <location>
        <begin position="68"/>
        <end position="95"/>
    </location>
</feature>
<reference evidence="6" key="1">
    <citation type="submission" date="2019-10" db="EMBL/GenBank/DDBJ databases">
        <title>Shewanella sp. YLB-07 whole genome sequence.</title>
        <authorList>
            <person name="Yu L."/>
        </authorList>
    </citation>
    <scope>NUCLEOTIDE SEQUENCE [LARGE SCALE GENOMIC DNA]</scope>
    <source>
        <strain evidence="6">YLB-08</strain>
    </source>
</reference>
<evidence type="ECO:0000256" key="1">
    <source>
        <dbReference type="ARBA" id="ARBA00009964"/>
    </source>
</evidence>
<dbReference type="RefSeq" id="WP_223293003.1">
    <property type="nucleotide sequence ID" value="NZ_CP045503.2"/>
</dbReference>
<dbReference type="InterPro" id="IPR009057">
    <property type="entry name" value="Homeodomain-like_sf"/>
</dbReference>
<dbReference type="Gene3D" id="3.30.420.10">
    <property type="entry name" value="Ribonuclease H-like superfamily/Ribonuclease H"/>
    <property type="match status" value="1"/>
</dbReference>
<dbReference type="Gene3D" id="1.10.10.60">
    <property type="entry name" value="Homeodomain-like"/>
    <property type="match status" value="1"/>
</dbReference>
<accession>A0A8F5XR66</accession>
<dbReference type="InterPro" id="IPR036397">
    <property type="entry name" value="RNaseH_sf"/>
</dbReference>
<evidence type="ECO:0000313" key="5">
    <source>
        <dbReference type="EMBL" id="QXP44987.1"/>
    </source>
</evidence>
<dbReference type="PANTHER" id="PTHR46889:SF4">
    <property type="entry name" value="TRANSPOSASE INSO FOR INSERTION SEQUENCE ELEMENT IS911B-RELATED"/>
    <property type="match status" value="1"/>
</dbReference>
<protein>
    <submittedName>
        <fullName evidence="5">IS3 family transposase</fullName>
    </submittedName>
</protein>
<dbReference type="InterPro" id="IPR025948">
    <property type="entry name" value="HTH-like_dom"/>
</dbReference>
<dbReference type="InterPro" id="IPR012337">
    <property type="entry name" value="RNaseH-like_sf"/>
</dbReference>
<dbReference type="InterPro" id="IPR048020">
    <property type="entry name" value="Transpos_IS3"/>
</dbReference>
<keyword evidence="6" id="KW-1185">Reference proteome</keyword>
<evidence type="ECO:0000259" key="3">
    <source>
        <dbReference type="PROSITE" id="PS50994"/>
    </source>
</evidence>
<comment type="similarity">
    <text evidence="1">Belongs to the transposase 8 family.</text>
</comment>
<reference evidence="5" key="2">
    <citation type="submission" date="2021-07" db="EMBL/GenBank/DDBJ databases">
        <title>Shewanella sp. YLB-07 whole genome sequence.</title>
        <authorList>
            <person name="Yu L."/>
        </authorList>
    </citation>
    <scope>NUCLEOTIDE SEQUENCE</scope>
    <source>
        <strain evidence="5">YLB-08</strain>
    </source>
</reference>
<feature type="domain" description="Integrase catalytic" evidence="3">
    <location>
        <begin position="227"/>
        <end position="390"/>
    </location>
</feature>
<dbReference type="Pfam" id="PF01527">
    <property type="entry name" value="HTH_Tnp_1"/>
    <property type="match status" value="1"/>
</dbReference>
<dbReference type="EMBL" id="CP045503">
    <property type="protein sequence ID" value="QXP44987.1"/>
    <property type="molecule type" value="Genomic_DNA"/>
</dbReference>
<dbReference type="PROSITE" id="PS50994">
    <property type="entry name" value="INTEGRASE"/>
    <property type="match status" value="1"/>
</dbReference>
<keyword evidence="2" id="KW-0175">Coiled coil</keyword>
<proteinExistence type="inferred from homology"/>
<dbReference type="InterPro" id="IPR002514">
    <property type="entry name" value="Transposase_8"/>
</dbReference>
<evidence type="ECO:0000313" key="6">
    <source>
        <dbReference type="Proteomes" id="UP000316416"/>
    </source>
</evidence>
<sequence length="390" mass="45213">MKILTRKTHTAAFKLAAVQQSLNSPDTVKALAGKLGIHPALLSKWRAQLTSKKHTSKPIKNVGPNKGLAELERENRGLKKRLERAELENDNLKKGEGVLRQTPGIKFQFIQGYCSTRRTIKLLCDIFGVSRSGYYSWLVRKPSQRDKDNEVLSDFLKEKIAEHRSIAGYRKLWLDAVANGFDCNKKRVQSLLQVFDYRSKACKRKFGVVKPRLIETRAPNYLNREFEVAKPNTVWVSDITQIRCKEGWQYLCVIIDLYSRKVVGWATSYINSSELVMKSLKQAWVERRPNGSELMFHSDQGAQYRSFEVLKWLTKRKVTVSMSRKGNCWDNACSESFFAQLKKEWFSNLEELSRKEMTTQCRFYIDDYYNMVRRHGTLNGVSPIVFESRI</sequence>